<dbReference type="HOGENOM" id="CLU_008392_0_4_11"/>
<dbReference type="Proteomes" id="UP000006247">
    <property type="component" value="Unassembled WGS sequence"/>
</dbReference>
<feature type="compositionally biased region" description="Low complexity" evidence="6">
    <location>
        <begin position="47"/>
        <end position="75"/>
    </location>
</feature>
<comment type="catalytic activity">
    <reaction evidence="1">
        <text>Hydrolysis of terminal non-reducing N-acetyl-D-hexosamine residues in N-acetyl-beta-D-hexosaminides.</text>
        <dbReference type="EC" id="3.2.1.52"/>
    </reaction>
</comment>
<evidence type="ECO:0000256" key="1">
    <source>
        <dbReference type="ARBA" id="ARBA00001231"/>
    </source>
</evidence>
<dbReference type="InterPro" id="IPR050226">
    <property type="entry name" value="NagZ_Beta-hexosaminidase"/>
</dbReference>
<feature type="domain" description="Glycoside hydrolase family 3 N-terminal" evidence="7">
    <location>
        <begin position="79"/>
        <end position="395"/>
    </location>
</feature>
<dbReference type="GO" id="GO:0005975">
    <property type="term" value="P:carbohydrate metabolic process"/>
    <property type="evidence" value="ECO:0007669"/>
    <property type="project" value="InterPro"/>
</dbReference>
<sequence length="399" mass="41784">MRVEDSAGENVSNTVEGMKKFPVLALLVAVTVTTTLVGCTDNATDQAAPTSEMTTTTAPTSTSSVVPTTTSTTPANPELRAKVAQLMMVGVRNFDDALAALEQGAGGIFIGSDTEAAILTTPGRDIAELRNRVGRPFAVSIDFEGGRVLRHPEVLGTFPSPRTMAKEKKPEEVRGMAYDMATSLARHGITVDFAPVVDIDGAGLEVVGDRAFSDDPAVAAEYASAFAQGMLDGGVMPVFKHFPGHGRASGDSHLGTVVTPPLNELQNFELVPYRSILATPGVGVMVGHMATPGLGDGKTPSSINPAAYQLLRSGSYEGGHPFDGPVFTDDLSGMKAISNQLTPQDAAATAIIAGADQALWLTTDALLPAIDTTMKRIAEGALSEQDVFAKAERVSHYQR</sequence>
<accession>C0E626</accession>
<dbReference type="InterPro" id="IPR017853">
    <property type="entry name" value="GH"/>
</dbReference>
<evidence type="ECO:0000256" key="4">
    <source>
        <dbReference type="ARBA" id="ARBA00022801"/>
    </source>
</evidence>
<dbReference type="GO" id="GO:0004563">
    <property type="term" value="F:beta-N-acetylhexosaminidase activity"/>
    <property type="evidence" value="ECO:0007669"/>
    <property type="project" value="UniProtKB-EC"/>
</dbReference>
<dbReference type="Pfam" id="PF00933">
    <property type="entry name" value="Glyco_hydro_3"/>
    <property type="match status" value="1"/>
</dbReference>
<dbReference type="PANTHER" id="PTHR30480">
    <property type="entry name" value="BETA-HEXOSAMINIDASE-RELATED"/>
    <property type="match status" value="1"/>
</dbReference>
<dbReference type="PANTHER" id="PTHR30480:SF13">
    <property type="entry name" value="BETA-HEXOSAMINIDASE"/>
    <property type="match status" value="1"/>
</dbReference>
<evidence type="ECO:0000259" key="7">
    <source>
        <dbReference type="Pfam" id="PF00933"/>
    </source>
</evidence>
<dbReference type="SUPFAM" id="SSF51445">
    <property type="entry name" value="(Trans)glycosidases"/>
    <property type="match status" value="1"/>
</dbReference>
<evidence type="ECO:0000256" key="5">
    <source>
        <dbReference type="ARBA" id="ARBA00023295"/>
    </source>
</evidence>
<proteinExistence type="inferred from homology"/>
<dbReference type="Gene3D" id="3.20.20.300">
    <property type="entry name" value="Glycoside hydrolase, family 3, N-terminal domain"/>
    <property type="match status" value="1"/>
</dbReference>
<dbReference type="AlphaFoldDB" id="C0E626"/>
<reference evidence="8 9" key="1">
    <citation type="submission" date="2009-01" db="EMBL/GenBank/DDBJ databases">
        <authorList>
            <person name="Fulton L."/>
            <person name="Clifton S."/>
            <person name="Chinwalla A.T."/>
            <person name="Mitreva M."/>
            <person name="Sodergren E."/>
            <person name="Weinstock G."/>
            <person name="Clifton S."/>
            <person name="Dooling D.J."/>
            <person name="Fulton B."/>
            <person name="Minx P."/>
            <person name="Pepin K.H."/>
            <person name="Johnson M."/>
            <person name="Bhonagiri V."/>
            <person name="Nash W.E."/>
            <person name="Mardis E.R."/>
            <person name="Wilson R.K."/>
        </authorList>
    </citation>
    <scope>NUCLEOTIDE SEQUENCE [LARGE SCALE GENOMIC DNA]</scope>
    <source>
        <strain evidence="8 9">ATCC 33806</strain>
    </source>
</reference>
<name>C0E626_9CORY</name>
<evidence type="ECO:0000256" key="2">
    <source>
        <dbReference type="ARBA" id="ARBA00005336"/>
    </source>
</evidence>
<organism evidence="8 9">
    <name type="scientific">Corynebacterium matruchotii ATCC 33806</name>
    <dbReference type="NCBI Taxonomy" id="566549"/>
    <lineage>
        <taxon>Bacteria</taxon>
        <taxon>Bacillati</taxon>
        <taxon>Actinomycetota</taxon>
        <taxon>Actinomycetes</taxon>
        <taxon>Mycobacteriales</taxon>
        <taxon>Corynebacteriaceae</taxon>
        <taxon>Corynebacterium</taxon>
    </lineage>
</organism>
<comment type="similarity">
    <text evidence="2">Belongs to the glycosyl hydrolase 3 family.</text>
</comment>
<evidence type="ECO:0000256" key="6">
    <source>
        <dbReference type="SAM" id="MobiDB-lite"/>
    </source>
</evidence>
<dbReference type="EC" id="3.2.1.52" evidence="3"/>
<dbReference type="InterPro" id="IPR001764">
    <property type="entry name" value="Glyco_hydro_3_N"/>
</dbReference>
<evidence type="ECO:0000256" key="3">
    <source>
        <dbReference type="ARBA" id="ARBA00012663"/>
    </source>
</evidence>
<keyword evidence="4 8" id="KW-0378">Hydrolase</keyword>
<feature type="region of interest" description="Disordered" evidence="6">
    <location>
        <begin position="42"/>
        <end position="75"/>
    </location>
</feature>
<evidence type="ECO:0000313" key="8">
    <source>
        <dbReference type="EMBL" id="EEG26059.1"/>
    </source>
</evidence>
<dbReference type="GO" id="GO:0009254">
    <property type="term" value="P:peptidoglycan turnover"/>
    <property type="evidence" value="ECO:0007669"/>
    <property type="project" value="TreeGrafter"/>
</dbReference>
<keyword evidence="5" id="KW-0326">Glycosidase</keyword>
<dbReference type="InterPro" id="IPR036962">
    <property type="entry name" value="Glyco_hydro_3_N_sf"/>
</dbReference>
<protein>
    <recommendedName>
        <fullName evidence="3">beta-N-acetylhexosaminidase</fullName>
        <ecNumber evidence="3">3.2.1.52</ecNumber>
    </recommendedName>
</protein>
<dbReference type="EMBL" id="ACEB01000039">
    <property type="protein sequence ID" value="EEG26059.1"/>
    <property type="molecule type" value="Genomic_DNA"/>
</dbReference>
<gene>
    <name evidence="8" type="ORF">CORMATOL_02458</name>
</gene>
<evidence type="ECO:0000313" key="9">
    <source>
        <dbReference type="Proteomes" id="UP000006247"/>
    </source>
</evidence>
<comment type="caution">
    <text evidence="8">The sequence shown here is derived from an EMBL/GenBank/DDBJ whole genome shotgun (WGS) entry which is preliminary data.</text>
</comment>